<protein>
    <submittedName>
        <fullName evidence="2">Uncharacterized protein</fullName>
    </submittedName>
</protein>
<keyword evidence="3" id="KW-1185">Reference proteome</keyword>
<evidence type="ECO:0000313" key="3">
    <source>
        <dbReference type="Proteomes" id="UP000054558"/>
    </source>
</evidence>
<organism evidence="2 3">
    <name type="scientific">Klebsormidium nitens</name>
    <name type="common">Green alga</name>
    <name type="synonym">Ulothrix nitens</name>
    <dbReference type="NCBI Taxonomy" id="105231"/>
    <lineage>
        <taxon>Eukaryota</taxon>
        <taxon>Viridiplantae</taxon>
        <taxon>Streptophyta</taxon>
        <taxon>Klebsormidiophyceae</taxon>
        <taxon>Klebsormidiales</taxon>
        <taxon>Klebsormidiaceae</taxon>
        <taxon>Klebsormidium</taxon>
    </lineage>
</organism>
<dbReference type="Proteomes" id="UP000054558">
    <property type="component" value="Unassembled WGS sequence"/>
</dbReference>
<reference evidence="2 3" key="1">
    <citation type="journal article" date="2014" name="Nat. Commun.">
        <title>Klebsormidium flaccidum genome reveals primary factors for plant terrestrial adaptation.</title>
        <authorList>
            <person name="Hori K."/>
            <person name="Maruyama F."/>
            <person name="Fujisawa T."/>
            <person name="Togashi T."/>
            <person name="Yamamoto N."/>
            <person name="Seo M."/>
            <person name="Sato S."/>
            <person name="Yamada T."/>
            <person name="Mori H."/>
            <person name="Tajima N."/>
            <person name="Moriyama T."/>
            <person name="Ikeuchi M."/>
            <person name="Watanabe M."/>
            <person name="Wada H."/>
            <person name="Kobayashi K."/>
            <person name="Saito M."/>
            <person name="Masuda T."/>
            <person name="Sasaki-Sekimoto Y."/>
            <person name="Mashiguchi K."/>
            <person name="Awai K."/>
            <person name="Shimojima M."/>
            <person name="Masuda S."/>
            <person name="Iwai M."/>
            <person name="Nobusawa T."/>
            <person name="Narise T."/>
            <person name="Kondo S."/>
            <person name="Saito H."/>
            <person name="Sato R."/>
            <person name="Murakawa M."/>
            <person name="Ihara Y."/>
            <person name="Oshima-Yamada Y."/>
            <person name="Ohtaka K."/>
            <person name="Satoh M."/>
            <person name="Sonobe K."/>
            <person name="Ishii M."/>
            <person name="Ohtani R."/>
            <person name="Kanamori-Sato M."/>
            <person name="Honoki R."/>
            <person name="Miyazaki D."/>
            <person name="Mochizuki H."/>
            <person name="Umetsu J."/>
            <person name="Higashi K."/>
            <person name="Shibata D."/>
            <person name="Kamiya Y."/>
            <person name="Sato N."/>
            <person name="Nakamura Y."/>
            <person name="Tabata S."/>
            <person name="Ida S."/>
            <person name="Kurokawa K."/>
            <person name="Ohta H."/>
        </authorList>
    </citation>
    <scope>NUCLEOTIDE SEQUENCE [LARGE SCALE GENOMIC DNA]</scope>
    <source>
        <strain evidence="2 3">NIES-2285</strain>
    </source>
</reference>
<gene>
    <name evidence="2" type="ORF">KFL_005130030</name>
</gene>
<dbReference type="EMBL" id="DF237462">
    <property type="protein sequence ID" value="GAQ89344.1"/>
    <property type="molecule type" value="Genomic_DNA"/>
</dbReference>
<sequence>MEAGSSVLPGGGNLVHRSPKGVSLGSGAGKDAPTASGPQWKSSPVPVTKAAQRPHEIQNCQREIPVRRPAFSISMEVLHLTVPDTERSKLTGGSNDFGSSCSVITRRRSRGQAVQERRCQAACQADVHRARAEG</sequence>
<feature type="region of interest" description="Disordered" evidence="1">
    <location>
        <begin position="1"/>
        <end position="62"/>
    </location>
</feature>
<dbReference type="AlphaFoldDB" id="A0A1Y1IEH3"/>
<evidence type="ECO:0000256" key="1">
    <source>
        <dbReference type="SAM" id="MobiDB-lite"/>
    </source>
</evidence>
<name>A0A1Y1IEH3_KLENI</name>
<evidence type="ECO:0000313" key="2">
    <source>
        <dbReference type="EMBL" id="GAQ89344.1"/>
    </source>
</evidence>
<accession>A0A1Y1IEH3</accession>
<proteinExistence type="predicted"/>